<gene>
    <name evidence="1" type="ORF">SAMN04488513_102911</name>
</gene>
<dbReference type="EMBL" id="FQYU01000002">
    <property type="protein sequence ID" value="SHJ12470.1"/>
    <property type="molecule type" value="Genomic_DNA"/>
</dbReference>
<dbReference type="Pfam" id="PF12864">
    <property type="entry name" value="DUF3822"/>
    <property type="match status" value="1"/>
</dbReference>
<accession>A0A1M6GRE3</accession>
<dbReference type="InterPro" id="IPR024213">
    <property type="entry name" value="DUF3822"/>
</dbReference>
<evidence type="ECO:0000313" key="1">
    <source>
        <dbReference type="EMBL" id="SHJ12470.1"/>
    </source>
</evidence>
<dbReference type="OrthoDB" id="658622at2"/>
<proteinExistence type="predicted"/>
<dbReference type="Proteomes" id="UP000184543">
    <property type="component" value="Unassembled WGS sequence"/>
</dbReference>
<dbReference type="CDD" id="cd24013">
    <property type="entry name" value="ASKHA_ATPase_BT3980-like"/>
    <property type="match status" value="1"/>
</dbReference>
<organism evidence="1 2">
    <name type="scientific">Pseudozobellia thermophila</name>
    <dbReference type="NCBI Taxonomy" id="192903"/>
    <lineage>
        <taxon>Bacteria</taxon>
        <taxon>Pseudomonadati</taxon>
        <taxon>Bacteroidota</taxon>
        <taxon>Flavobacteriia</taxon>
        <taxon>Flavobacteriales</taxon>
        <taxon>Flavobacteriaceae</taxon>
        <taxon>Pseudozobellia</taxon>
    </lineage>
</organism>
<dbReference type="Gene3D" id="3.30.420.250">
    <property type="match status" value="1"/>
</dbReference>
<protein>
    <recommendedName>
        <fullName evidence="3">DUF3822 domain-containing protein</fullName>
    </recommendedName>
</protein>
<dbReference type="Gene3D" id="3.30.420.260">
    <property type="match status" value="1"/>
</dbReference>
<dbReference type="AlphaFoldDB" id="A0A1M6GRE3"/>
<name>A0A1M6GRE3_9FLAO</name>
<evidence type="ECO:0008006" key="3">
    <source>
        <dbReference type="Google" id="ProtNLM"/>
    </source>
</evidence>
<dbReference type="RefSeq" id="WP_072992454.1">
    <property type="nucleotide sequence ID" value="NZ_FQYU01000002.1"/>
</dbReference>
<sequence length="277" mass="31992">MTKKAINNITDHSEDNFKKLSIQVGLNGLSFCAFDSESNSVLKSERLSFEKTLTPYEVLKHLKQLFQKNDLADERFAEVVVVHRNALFGLVPKSLFSTEELANYLKFNAKILANDHLAYDEFESHDIVNVYVPFVNINNYIYELFGEFTFKHNGTVMVESLLNGYTQAKQAVCFVYVQERQMDLTIIDQKKLLLFNSYLYNTKEDFLYYLLFALEQLKLDSETVPLKLFGAVDEGDEIYDICYRYIKNVSIFVPDFGPHAYYGSSRDAIDFTVINAL</sequence>
<keyword evidence="2" id="KW-1185">Reference proteome</keyword>
<evidence type="ECO:0000313" key="2">
    <source>
        <dbReference type="Proteomes" id="UP000184543"/>
    </source>
</evidence>
<reference evidence="2" key="1">
    <citation type="submission" date="2016-11" db="EMBL/GenBank/DDBJ databases">
        <authorList>
            <person name="Varghese N."/>
            <person name="Submissions S."/>
        </authorList>
    </citation>
    <scope>NUCLEOTIDE SEQUENCE [LARGE SCALE GENOMIC DNA]</scope>
    <source>
        <strain evidence="2">DSM 19858</strain>
    </source>
</reference>
<dbReference type="STRING" id="192903.SAMN04488513_102911"/>